<dbReference type="RefSeq" id="WP_379783978.1">
    <property type="nucleotide sequence ID" value="NZ_JBHSWW010000526.1"/>
</dbReference>
<organism evidence="1 2">
    <name type="scientific">Halorubrum tibetense</name>
    <dbReference type="NCBI Taxonomy" id="175631"/>
    <lineage>
        <taxon>Archaea</taxon>
        <taxon>Methanobacteriati</taxon>
        <taxon>Methanobacteriota</taxon>
        <taxon>Stenosarchaea group</taxon>
        <taxon>Halobacteria</taxon>
        <taxon>Halobacteriales</taxon>
        <taxon>Haloferacaceae</taxon>
        <taxon>Halorubrum</taxon>
    </lineage>
</organism>
<sequence>VQHMNDFIATALKAELAQSQGGLLAAALSAGHHINYACRAMTDVLEQHRIIQRVSPEAPEHLAQWQSQVEHWLENTTSLSSNDAKDMFSTIKIDYQILKQHLIQSATQGKHSIDLTDAALTEASFTRRFAEQLIQASDALQQLLRIKDEDQDKAPSPDKLAEQI</sequence>
<reference evidence="1 2" key="1">
    <citation type="journal article" date="2019" name="Int. J. Syst. Evol. Microbiol.">
        <title>The Global Catalogue of Microorganisms (GCM) 10K type strain sequencing project: providing services to taxonomists for standard genome sequencing and annotation.</title>
        <authorList>
            <consortium name="The Broad Institute Genomics Platform"/>
            <consortium name="The Broad Institute Genome Sequencing Center for Infectious Disease"/>
            <person name="Wu L."/>
            <person name="Ma J."/>
        </authorList>
    </citation>
    <scope>NUCLEOTIDE SEQUENCE [LARGE SCALE GENOMIC DNA]</scope>
    <source>
        <strain evidence="1 2">CGMCC 1.3239</strain>
    </source>
</reference>
<dbReference type="Proteomes" id="UP001596442">
    <property type="component" value="Unassembled WGS sequence"/>
</dbReference>
<evidence type="ECO:0000313" key="2">
    <source>
        <dbReference type="Proteomes" id="UP001596442"/>
    </source>
</evidence>
<accession>A0ABD5SDL1</accession>
<comment type="caution">
    <text evidence="1">The sequence shown here is derived from an EMBL/GenBank/DDBJ whole genome shotgun (WGS) entry which is preliminary data.</text>
</comment>
<proteinExistence type="predicted"/>
<dbReference type="AlphaFoldDB" id="A0ABD5SDL1"/>
<dbReference type="EMBL" id="JBHSWW010000526">
    <property type="protein sequence ID" value="MFC6755093.1"/>
    <property type="molecule type" value="Genomic_DNA"/>
</dbReference>
<name>A0ABD5SDL1_9EURY</name>
<evidence type="ECO:0000313" key="1">
    <source>
        <dbReference type="EMBL" id="MFC6755093.1"/>
    </source>
</evidence>
<feature type="non-terminal residue" evidence="1">
    <location>
        <position position="1"/>
    </location>
</feature>
<keyword evidence="2" id="KW-1185">Reference proteome</keyword>
<gene>
    <name evidence="1" type="ORF">ACFQEU_16730</name>
</gene>
<protein>
    <submittedName>
        <fullName evidence="1">Uncharacterized protein</fullName>
    </submittedName>
</protein>